<comment type="catalytic activity">
    <reaction evidence="8">
        <text>L-seryl-[protein] + ATP = O-phospho-L-seryl-[protein] + ADP + H(+)</text>
        <dbReference type="Rhea" id="RHEA:17989"/>
        <dbReference type="Rhea" id="RHEA-COMP:9863"/>
        <dbReference type="Rhea" id="RHEA-COMP:11604"/>
        <dbReference type="ChEBI" id="CHEBI:15378"/>
        <dbReference type="ChEBI" id="CHEBI:29999"/>
        <dbReference type="ChEBI" id="CHEBI:30616"/>
        <dbReference type="ChEBI" id="CHEBI:83421"/>
        <dbReference type="ChEBI" id="CHEBI:456216"/>
        <dbReference type="EC" id="2.7.11.1"/>
    </reaction>
</comment>
<dbReference type="SUPFAM" id="SSF56112">
    <property type="entry name" value="Protein kinase-like (PK-like)"/>
    <property type="match status" value="1"/>
</dbReference>
<dbReference type="RefSeq" id="WP_036550508.1">
    <property type="nucleotide sequence ID" value="NZ_AP028459.1"/>
</dbReference>
<dbReference type="EC" id="2.7.11.1" evidence="1"/>
<evidence type="ECO:0000313" key="11">
    <source>
        <dbReference type="EMBL" id="GAP31495.1"/>
    </source>
</evidence>
<proteinExistence type="predicted"/>
<dbReference type="InterPro" id="IPR000719">
    <property type="entry name" value="Prot_kinase_dom"/>
</dbReference>
<evidence type="ECO:0000256" key="5">
    <source>
        <dbReference type="ARBA" id="ARBA00022777"/>
    </source>
</evidence>
<keyword evidence="9" id="KW-0472">Membrane</keyword>
<sequence length="489" mass="51629">MDMADGTVVGGYRIVRRLGGGGMGTVYLAQHPRLPRMDALKVLNEARPGDAEFHARFLREAEVAARLQHPNLVAVHDRGEHEGRLWIAMQYIDGGDLAELIRRGPQVLTVERAVRIIGEAAQGLDEIHRAGLLHRDLKPANILLTTDADGSDRVLVSDFGVARPAHDTAESGGLAATLAYAAPEQLGSGPVDHRADVYALGCTLYQLLTGSVPFPRTSGGSVMYAHLHEPPPRPSAVNPRVPADFDAVIATAMAKDPADRFAGCGDLAAAARAALSPTPPRRRAGLLLATALVILVAAAAAIVGFTSRTTPSQARPVRTPVPGSVDGSQWGAFAYVAEAFPDLLPGFPYGSGYQDLSGCTPTLPESGVVPFDTSVPVVTMLCLGNRDPAIDVSITCNANRSAMPPSLSLADRPEGDEVWTRPSGTGHLFWGHTTFTADEGGGSDLDGLTTGVLDVYFDRADRNFCRISVVGVTTTGADLRTAWWSGAPL</sequence>
<organism evidence="11 12">
    <name type="scientific">Nocardia seriolae</name>
    <dbReference type="NCBI Taxonomy" id="37332"/>
    <lineage>
        <taxon>Bacteria</taxon>
        <taxon>Bacillati</taxon>
        <taxon>Actinomycetota</taxon>
        <taxon>Actinomycetes</taxon>
        <taxon>Mycobacteriales</taxon>
        <taxon>Nocardiaceae</taxon>
        <taxon>Nocardia</taxon>
    </lineage>
</organism>
<keyword evidence="12" id="KW-1185">Reference proteome</keyword>
<feature type="transmembrane region" description="Helical" evidence="9">
    <location>
        <begin position="284"/>
        <end position="305"/>
    </location>
</feature>
<evidence type="ECO:0000256" key="1">
    <source>
        <dbReference type="ARBA" id="ARBA00012513"/>
    </source>
</evidence>
<dbReference type="CDD" id="cd14014">
    <property type="entry name" value="STKc_PknB_like"/>
    <property type="match status" value="1"/>
</dbReference>
<keyword evidence="5" id="KW-0418">Kinase</keyword>
<evidence type="ECO:0000256" key="8">
    <source>
        <dbReference type="ARBA" id="ARBA00048679"/>
    </source>
</evidence>
<reference evidence="11 12" key="2">
    <citation type="journal article" date="2016" name="Genome Announc.">
        <title>Draft Genome Sequence of Erythromycin- and Oxytetracycline-Sensitive Nocardia seriolae Strain U-1 (NBRC 110359).</title>
        <authorList>
            <person name="Imajoh M."/>
            <person name="Sukeda M."/>
            <person name="Shimizu M."/>
            <person name="Yamane J."/>
            <person name="Ohnishi K."/>
            <person name="Oshima S."/>
        </authorList>
    </citation>
    <scope>NUCLEOTIDE SEQUENCE [LARGE SCALE GENOMIC DNA]</scope>
    <source>
        <strain evidence="11 12">U-1</strain>
    </source>
</reference>
<feature type="domain" description="Protein kinase" evidence="10">
    <location>
        <begin position="12"/>
        <end position="275"/>
    </location>
</feature>
<dbReference type="PROSITE" id="PS50011">
    <property type="entry name" value="PROTEIN_KINASE_DOM"/>
    <property type="match status" value="1"/>
</dbReference>
<dbReference type="InterPro" id="IPR008271">
    <property type="entry name" value="Ser/Thr_kinase_AS"/>
</dbReference>
<keyword evidence="4" id="KW-0547">Nucleotide-binding</keyword>
<evidence type="ECO:0000259" key="10">
    <source>
        <dbReference type="PROSITE" id="PS50011"/>
    </source>
</evidence>
<keyword evidence="6" id="KW-0067">ATP-binding</keyword>
<dbReference type="PANTHER" id="PTHR43289:SF6">
    <property type="entry name" value="SERINE_THREONINE-PROTEIN KINASE NEKL-3"/>
    <property type="match status" value="1"/>
</dbReference>
<keyword evidence="3" id="KW-0808">Transferase</keyword>
<dbReference type="Gene3D" id="1.10.510.10">
    <property type="entry name" value="Transferase(Phosphotransferase) domain 1"/>
    <property type="match status" value="1"/>
</dbReference>
<dbReference type="EMBL" id="BBYQ01000116">
    <property type="protein sequence ID" value="GAP31495.1"/>
    <property type="molecule type" value="Genomic_DNA"/>
</dbReference>
<reference evidence="12" key="1">
    <citation type="submission" date="2015-07" db="EMBL/GenBank/DDBJ databases">
        <title>Nocardia seriolae U-1 whole genome shotgun sequence.</title>
        <authorList>
            <person name="Imajoh M."/>
            <person name="Fukumoto Y."/>
            <person name="Sukeda M."/>
            <person name="Yamane J."/>
            <person name="Yamasaki K."/>
            <person name="Shimizu M."/>
            <person name="Ohnishi K."/>
            <person name="Oshima S."/>
        </authorList>
    </citation>
    <scope>NUCLEOTIDE SEQUENCE [LARGE SCALE GENOMIC DNA]</scope>
    <source>
        <strain evidence="12">U-1</strain>
    </source>
</reference>
<name>A0ABC9Z170_9NOCA</name>
<accession>A0ABC9Z170</accession>
<evidence type="ECO:0000313" key="12">
    <source>
        <dbReference type="Proteomes" id="UP000037179"/>
    </source>
</evidence>
<evidence type="ECO:0000256" key="3">
    <source>
        <dbReference type="ARBA" id="ARBA00022679"/>
    </source>
</evidence>
<evidence type="ECO:0000256" key="4">
    <source>
        <dbReference type="ARBA" id="ARBA00022741"/>
    </source>
</evidence>
<dbReference type="AlphaFoldDB" id="A0ABC9Z170"/>
<evidence type="ECO:0000256" key="7">
    <source>
        <dbReference type="ARBA" id="ARBA00047899"/>
    </source>
</evidence>
<comment type="catalytic activity">
    <reaction evidence="7">
        <text>L-threonyl-[protein] + ATP = O-phospho-L-threonyl-[protein] + ADP + H(+)</text>
        <dbReference type="Rhea" id="RHEA:46608"/>
        <dbReference type="Rhea" id="RHEA-COMP:11060"/>
        <dbReference type="Rhea" id="RHEA-COMP:11605"/>
        <dbReference type="ChEBI" id="CHEBI:15378"/>
        <dbReference type="ChEBI" id="CHEBI:30013"/>
        <dbReference type="ChEBI" id="CHEBI:30616"/>
        <dbReference type="ChEBI" id="CHEBI:61977"/>
        <dbReference type="ChEBI" id="CHEBI:456216"/>
        <dbReference type="EC" id="2.7.11.1"/>
    </reaction>
</comment>
<dbReference type="FunFam" id="3.30.200.20:FF:000035">
    <property type="entry name" value="Serine/threonine protein kinase Stk1"/>
    <property type="match status" value="1"/>
</dbReference>
<comment type="caution">
    <text evidence="11">The sequence shown here is derived from an EMBL/GenBank/DDBJ whole genome shotgun (WGS) entry which is preliminary data.</text>
</comment>
<keyword evidence="2" id="KW-0723">Serine/threonine-protein kinase</keyword>
<evidence type="ECO:0000256" key="6">
    <source>
        <dbReference type="ARBA" id="ARBA00022840"/>
    </source>
</evidence>
<dbReference type="PROSITE" id="PS00108">
    <property type="entry name" value="PROTEIN_KINASE_ST"/>
    <property type="match status" value="1"/>
</dbReference>
<gene>
    <name evidence="11" type="ORF">NSK11_contig00116-0022</name>
</gene>
<keyword evidence="9" id="KW-1133">Transmembrane helix</keyword>
<dbReference type="GO" id="GO:0005524">
    <property type="term" value="F:ATP binding"/>
    <property type="evidence" value="ECO:0007669"/>
    <property type="project" value="UniProtKB-KW"/>
</dbReference>
<dbReference type="GO" id="GO:0004674">
    <property type="term" value="F:protein serine/threonine kinase activity"/>
    <property type="evidence" value="ECO:0007669"/>
    <property type="project" value="UniProtKB-KW"/>
</dbReference>
<dbReference type="Proteomes" id="UP000037179">
    <property type="component" value="Unassembled WGS sequence"/>
</dbReference>
<dbReference type="GeneID" id="93376296"/>
<keyword evidence="9" id="KW-0812">Transmembrane</keyword>
<dbReference type="PANTHER" id="PTHR43289">
    <property type="entry name" value="MITOGEN-ACTIVATED PROTEIN KINASE KINASE KINASE 20-RELATED"/>
    <property type="match status" value="1"/>
</dbReference>
<dbReference type="Pfam" id="PF00069">
    <property type="entry name" value="Pkinase"/>
    <property type="match status" value="1"/>
</dbReference>
<protein>
    <recommendedName>
        <fullName evidence="1">non-specific serine/threonine protein kinase</fullName>
        <ecNumber evidence="1">2.7.11.1</ecNumber>
    </recommendedName>
</protein>
<evidence type="ECO:0000256" key="2">
    <source>
        <dbReference type="ARBA" id="ARBA00022527"/>
    </source>
</evidence>
<evidence type="ECO:0000256" key="9">
    <source>
        <dbReference type="SAM" id="Phobius"/>
    </source>
</evidence>
<dbReference type="SMART" id="SM00220">
    <property type="entry name" value="S_TKc"/>
    <property type="match status" value="1"/>
</dbReference>
<dbReference type="Gene3D" id="3.30.200.20">
    <property type="entry name" value="Phosphorylase Kinase, domain 1"/>
    <property type="match status" value="1"/>
</dbReference>
<dbReference type="InterPro" id="IPR011009">
    <property type="entry name" value="Kinase-like_dom_sf"/>
</dbReference>